<dbReference type="HOGENOM" id="CLU_854528_0_0_10"/>
<dbReference type="GeneID" id="60758942"/>
<feature type="domain" description="DUF2157" evidence="2">
    <location>
        <begin position="9"/>
        <end position="152"/>
    </location>
</feature>
<dbReference type="KEGG" id="fco:FCOL_13265"/>
<feature type="transmembrane region" description="Helical" evidence="1">
    <location>
        <begin position="293"/>
        <end position="313"/>
    </location>
</feature>
<feature type="transmembrane region" description="Helical" evidence="1">
    <location>
        <begin position="184"/>
        <end position="203"/>
    </location>
</feature>
<organism evidence="3 4">
    <name type="scientific">Flavobacterium columnare (strain ATCC 49512 / CIP 103533 / TG 44/87)</name>
    <dbReference type="NCBI Taxonomy" id="1041826"/>
    <lineage>
        <taxon>Bacteria</taxon>
        <taxon>Pseudomonadati</taxon>
        <taxon>Bacteroidota</taxon>
        <taxon>Flavobacteriia</taxon>
        <taxon>Flavobacteriales</taxon>
        <taxon>Flavobacteriaceae</taxon>
        <taxon>Flavobacterium</taxon>
    </lineage>
</organism>
<gene>
    <name evidence="3" type="ordered locus">FCOL_13265</name>
</gene>
<evidence type="ECO:0000259" key="2">
    <source>
        <dbReference type="Pfam" id="PF09925"/>
    </source>
</evidence>
<feature type="transmembrane region" description="Helical" evidence="1">
    <location>
        <begin position="239"/>
        <end position="254"/>
    </location>
</feature>
<dbReference type="AlphaFoldDB" id="G8XBN3"/>
<accession>G8XBN3</accession>
<dbReference type="InterPro" id="IPR018677">
    <property type="entry name" value="DUF2157"/>
</dbReference>
<dbReference type="RefSeq" id="WP_014166701.1">
    <property type="nucleotide sequence ID" value="NC_016510.2"/>
</dbReference>
<dbReference type="Pfam" id="PF09925">
    <property type="entry name" value="DUF2157"/>
    <property type="match status" value="1"/>
</dbReference>
<reference evidence="3 4" key="1">
    <citation type="journal article" date="2012" name="J. Bacteriol.">
        <title>Genome Sequence of the Fish Pathogen Flavobacterium columnare ATCC 49512.</title>
        <authorList>
            <person name="Tekedar H.C."/>
            <person name="Karsi A."/>
            <person name="Gillaspy A.F."/>
            <person name="Dyer D.W."/>
            <person name="Benton N.R."/>
            <person name="Zaitshik J."/>
            <person name="Vamenta S."/>
            <person name="Banes M.M."/>
            <person name="Gulsoy N."/>
            <person name="Aboko-Cole M."/>
            <person name="Waldbieser G.C."/>
            <person name="Lawrence M.L."/>
        </authorList>
    </citation>
    <scope>NUCLEOTIDE SEQUENCE [LARGE SCALE GENOMIC DNA]</scope>
    <source>
        <strain evidence="4">ATCC 49512 / CIP 103533 / TG 44/87</strain>
    </source>
</reference>
<evidence type="ECO:0000256" key="1">
    <source>
        <dbReference type="SAM" id="Phobius"/>
    </source>
</evidence>
<evidence type="ECO:0000313" key="4">
    <source>
        <dbReference type="Proteomes" id="UP000005638"/>
    </source>
</evidence>
<feature type="transmembrane region" description="Helical" evidence="1">
    <location>
        <begin position="215"/>
        <end position="233"/>
    </location>
</feature>
<keyword evidence="1" id="KW-0472">Membrane</keyword>
<dbReference type="EMBL" id="CP003222">
    <property type="protein sequence ID" value="AEW87448.1"/>
    <property type="molecule type" value="Genomic_DNA"/>
</dbReference>
<feature type="transmembrane region" description="Helical" evidence="1">
    <location>
        <begin position="104"/>
        <end position="125"/>
    </location>
</feature>
<dbReference type="STRING" id="1041826.FCOL_13265"/>
<proteinExistence type="predicted"/>
<feature type="transmembrane region" description="Helical" evidence="1">
    <location>
        <begin position="266"/>
        <end position="287"/>
    </location>
</feature>
<keyword evidence="4" id="KW-1185">Reference proteome</keyword>
<feature type="transmembrane region" description="Helical" evidence="1">
    <location>
        <begin position="37"/>
        <end position="57"/>
    </location>
</feature>
<evidence type="ECO:0000313" key="3">
    <source>
        <dbReference type="EMBL" id="AEW87448.1"/>
    </source>
</evidence>
<dbReference type="eggNOG" id="ENOG502ZB8Y">
    <property type="taxonomic scope" value="Bacteria"/>
</dbReference>
<keyword evidence="1" id="KW-0812">Transmembrane</keyword>
<protein>
    <recommendedName>
        <fullName evidence="2">DUF2157 domain-containing protein</fullName>
    </recommendedName>
</protein>
<name>G8XBN3_FLACA</name>
<dbReference type="Proteomes" id="UP000005638">
    <property type="component" value="Chromosome"/>
</dbReference>
<feature type="transmembrane region" description="Helical" evidence="1">
    <location>
        <begin position="131"/>
        <end position="149"/>
    </location>
</feature>
<sequence>MTKIFDLLFTKNFIKQEQYQAIKEYYKLGIFSVRNELLFLVYLSILFFTSGIGIIIYKNINTIGHTILLLLLAIVTLVCFCFSYRKAKGFSKEKISFENPLYDYLVLFTTILICTLIGYAQYHFHIKNTDYSLTSLISGFIALGMAYYFDNKNALVISITALGSFIGLTLKIQTLFENDFLNDSLLLSSGLIFGGLLLIWEYYSEKNNLKVHFSTVFLTFALHLLFLIGLIGFAQKNFWFLYSFILVFVACFFYKKSLQYATISWYIFTLFYGYIGFDILFFRIIYYFDLDQITTFLTLFTPFYVLGSILFFIKQIRNFKKKAYASK</sequence>
<keyword evidence="1" id="KW-1133">Transmembrane helix</keyword>
<feature type="transmembrane region" description="Helical" evidence="1">
    <location>
        <begin position="154"/>
        <end position="172"/>
    </location>
</feature>
<feature type="transmembrane region" description="Helical" evidence="1">
    <location>
        <begin position="63"/>
        <end position="84"/>
    </location>
</feature>